<evidence type="ECO:0000256" key="1">
    <source>
        <dbReference type="SAM" id="SignalP"/>
    </source>
</evidence>
<dbReference type="AlphaFoldDB" id="A0A9W7A5C4"/>
<sequence length="744" mass="81909">MKVILLNIAFLLLALTRDLKTASADNIIDNDFDTFFTLDGLKLKGKGKGKGDGAQSCFDVSGEWLVLDVFTTYFSGTNVDPNPFDDIIAFSFEQFTQPNSPCNYKGNEYVGLPDETFQFAYGVALTIFPDFMGARNGDSQSASIAGPAGAYGPWAPGRVEICSCGTRAIIYRDAICDTVLGIDQCKSTSVMYLAKLPESSVIEGKTYDELAALTPLTEPLTAPTEPLKATATFESFVIPGYKCTITLMSNPDPKGLGCVLTCAGSTSGGTTRRMVTKKKGREEGVKGDRGDIVAKTAEGAVRWVEKDFERWCRGYKFDMASQGEEKGGREGKGVANGDVIDRLLETEFQQDTGVYEGTMKEIKEAKGMGEEDMRDYFKAGLERVEGRIDRGTRAQGVVKEGGGTDIFKNYGLGDGDVAGDYENLRDNVDWAMGVVRGLREEGEGGEAQGNGMELLFRNAPCEGGDEDGGTFYHEGRKVPVEVMDGLRRVISSGVRMGIIENPKREMEMRARFRDLISTVERDLMEEGEGRGKEATEAHEDVMVMTALGRVNIEAQKLYARMSEMQEMKDLQYMSVLRDVVKAGTEGEEGREGSRMRAMISNTGCGEEWLAWLGQKIEEEVKAGEEDTEWCMVLKLVKSATVEEMGRKIKHLVECVGYASRFEDDVGRGRYIRAAMGDMGGRDRREFKEICGRIKMAARREEFKTLRPDVERLAWIEEFAGGVERKMIEGGQGGDGDGKRVIGSE</sequence>
<reference evidence="2" key="1">
    <citation type="submission" date="2022-07" db="EMBL/GenBank/DDBJ databases">
        <title>Genome analysis of Parmales, a sister group of diatoms, reveals the evolutionary specialization of diatoms from phago-mixotrophs to photoautotrophs.</title>
        <authorList>
            <person name="Ban H."/>
            <person name="Sato S."/>
            <person name="Yoshikawa S."/>
            <person name="Kazumasa Y."/>
            <person name="Nakamura Y."/>
            <person name="Ichinomiya M."/>
            <person name="Saitoh K."/>
            <person name="Sato N."/>
            <person name="Blanc-Mathieu R."/>
            <person name="Endo H."/>
            <person name="Kuwata A."/>
            <person name="Ogata H."/>
        </authorList>
    </citation>
    <scope>NUCLEOTIDE SEQUENCE</scope>
</reference>
<feature type="chain" id="PRO_5040928634" evidence="1">
    <location>
        <begin position="25"/>
        <end position="744"/>
    </location>
</feature>
<evidence type="ECO:0000313" key="3">
    <source>
        <dbReference type="Proteomes" id="UP001165082"/>
    </source>
</evidence>
<proteinExistence type="predicted"/>
<dbReference type="Proteomes" id="UP001165082">
    <property type="component" value="Unassembled WGS sequence"/>
</dbReference>
<organism evidence="2 3">
    <name type="scientific">Triparma retinervis</name>
    <dbReference type="NCBI Taxonomy" id="2557542"/>
    <lineage>
        <taxon>Eukaryota</taxon>
        <taxon>Sar</taxon>
        <taxon>Stramenopiles</taxon>
        <taxon>Ochrophyta</taxon>
        <taxon>Bolidophyceae</taxon>
        <taxon>Parmales</taxon>
        <taxon>Triparmaceae</taxon>
        <taxon>Triparma</taxon>
    </lineage>
</organism>
<feature type="signal peptide" evidence="1">
    <location>
        <begin position="1"/>
        <end position="24"/>
    </location>
</feature>
<accession>A0A9W7A5C4</accession>
<evidence type="ECO:0000313" key="2">
    <source>
        <dbReference type="EMBL" id="GMH66186.1"/>
    </source>
</evidence>
<keyword evidence="3" id="KW-1185">Reference proteome</keyword>
<protein>
    <submittedName>
        <fullName evidence="2">Uncharacterized protein</fullName>
    </submittedName>
</protein>
<dbReference type="EMBL" id="BRXZ01001237">
    <property type="protein sequence ID" value="GMH66186.1"/>
    <property type="molecule type" value="Genomic_DNA"/>
</dbReference>
<comment type="caution">
    <text evidence="2">The sequence shown here is derived from an EMBL/GenBank/DDBJ whole genome shotgun (WGS) entry which is preliminary data.</text>
</comment>
<dbReference type="OrthoDB" id="428655at2759"/>
<keyword evidence="1" id="KW-0732">Signal</keyword>
<gene>
    <name evidence="2" type="ORF">TrRE_jg5824</name>
</gene>
<name>A0A9W7A5C4_9STRA</name>